<feature type="transmembrane region" description="Helical" evidence="1">
    <location>
        <begin position="82"/>
        <end position="102"/>
    </location>
</feature>
<accession>A0A7G9QJH6</accession>
<evidence type="ECO:0008006" key="4">
    <source>
        <dbReference type="Google" id="ProtNLM"/>
    </source>
</evidence>
<dbReference type="KEGG" id="proe:H9L23_05205"/>
<proteinExistence type="predicted"/>
<sequence length="195" mass="22066">MNTFTLNLRNSAIIVIAFCIISILVHLVCAFIDYNNGTLSFLVKKIPDAQIENFNGLKFKSKQIGEIEIKPTKVQAVVLENAVYKDGGATMLFYLILCIGVLKMIKKRNITLEHLTEKNLAKVIWVVAGLFFGLKLISRILLSEYVDSLTMGQFKHYDNLQGFFGFSVLGIMIFNAVYSLIEYSKKLKQENDLTI</sequence>
<dbReference type="AlphaFoldDB" id="A0A7G9QJH6"/>
<organism evidence="2 3">
    <name type="scientific">Pedobacter roseus</name>
    <dbReference type="NCBI Taxonomy" id="336820"/>
    <lineage>
        <taxon>Bacteria</taxon>
        <taxon>Pseudomonadati</taxon>
        <taxon>Bacteroidota</taxon>
        <taxon>Sphingobacteriia</taxon>
        <taxon>Sphingobacteriales</taxon>
        <taxon>Sphingobacteriaceae</taxon>
        <taxon>Pedobacter</taxon>
    </lineage>
</organism>
<keyword evidence="1" id="KW-1133">Transmembrane helix</keyword>
<dbReference type="EMBL" id="CP060723">
    <property type="protein sequence ID" value="QNN43501.1"/>
    <property type="molecule type" value="Genomic_DNA"/>
</dbReference>
<evidence type="ECO:0000313" key="3">
    <source>
        <dbReference type="Proteomes" id="UP000515806"/>
    </source>
</evidence>
<protein>
    <recommendedName>
        <fullName evidence="4">DUF2975 domain-containing protein</fullName>
    </recommendedName>
</protein>
<gene>
    <name evidence="2" type="ORF">H9L23_05205</name>
</gene>
<keyword evidence="1" id="KW-0812">Transmembrane</keyword>
<evidence type="ECO:0000313" key="2">
    <source>
        <dbReference type="EMBL" id="QNN43501.1"/>
    </source>
</evidence>
<dbReference type="RefSeq" id="WP_187593975.1">
    <property type="nucleotide sequence ID" value="NZ_CP060723.1"/>
</dbReference>
<feature type="transmembrane region" description="Helical" evidence="1">
    <location>
        <begin position="12"/>
        <end position="34"/>
    </location>
</feature>
<feature type="transmembrane region" description="Helical" evidence="1">
    <location>
        <begin position="123"/>
        <end position="142"/>
    </location>
</feature>
<dbReference type="Proteomes" id="UP000515806">
    <property type="component" value="Chromosome"/>
</dbReference>
<reference evidence="2 3" key="1">
    <citation type="submission" date="2020-08" db="EMBL/GenBank/DDBJ databases">
        <title>Genome sequence of Pedobacter roseus KACC 11594T.</title>
        <authorList>
            <person name="Hyun D.-W."/>
            <person name="Bae J.-W."/>
        </authorList>
    </citation>
    <scope>NUCLEOTIDE SEQUENCE [LARGE SCALE GENOMIC DNA]</scope>
    <source>
        <strain evidence="2 3">KACC 11594</strain>
    </source>
</reference>
<keyword evidence="1" id="KW-0472">Membrane</keyword>
<evidence type="ECO:0000256" key="1">
    <source>
        <dbReference type="SAM" id="Phobius"/>
    </source>
</evidence>
<keyword evidence="3" id="KW-1185">Reference proteome</keyword>
<name>A0A7G9QJH6_9SPHI</name>
<feature type="transmembrane region" description="Helical" evidence="1">
    <location>
        <begin position="162"/>
        <end position="181"/>
    </location>
</feature>